<sequence>MYCFGSIISWYIPCAELVQLISSSNRLELLGDKLFAIVPQLLQGHNEEIYITDWKYSSNHSKLPSPESVVQFLFKPSSDRRKLHFHSDNTSIQCGNILEIITQRFMAATTPLSFQFAWTIRDEDASNEIDFKEFKDFKVYNARIKQTLRLHIKTFFGVLYVSKGE</sequence>
<gene>
    <name evidence="1" type="ORF">DdX_14979</name>
</gene>
<dbReference type="AlphaFoldDB" id="A0AAD4MRU2"/>
<dbReference type="InterPro" id="IPR018247">
    <property type="entry name" value="EF_Hand_1_Ca_BS"/>
</dbReference>
<organism evidence="1 2">
    <name type="scientific">Ditylenchus destructor</name>
    <dbReference type="NCBI Taxonomy" id="166010"/>
    <lineage>
        <taxon>Eukaryota</taxon>
        <taxon>Metazoa</taxon>
        <taxon>Ecdysozoa</taxon>
        <taxon>Nematoda</taxon>
        <taxon>Chromadorea</taxon>
        <taxon>Rhabditida</taxon>
        <taxon>Tylenchina</taxon>
        <taxon>Tylenchomorpha</taxon>
        <taxon>Sphaerularioidea</taxon>
        <taxon>Anguinidae</taxon>
        <taxon>Anguininae</taxon>
        <taxon>Ditylenchus</taxon>
    </lineage>
</organism>
<evidence type="ECO:0008006" key="3">
    <source>
        <dbReference type="Google" id="ProtNLM"/>
    </source>
</evidence>
<comment type="caution">
    <text evidence="1">The sequence shown here is derived from an EMBL/GenBank/DDBJ whole genome shotgun (WGS) entry which is preliminary data.</text>
</comment>
<dbReference type="EMBL" id="JAKKPZ010000084">
    <property type="protein sequence ID" value="KAI1703343.1"/>
    <property type="molecule type" value="Genomic_DNA"/>
</dbReference>
<name>A0AAD4MRU2_9BILA</name>
<evidence type="ECO:0000313" key="2">
    <source>
        <dbReference type="Proteomes" id="UP001201812"/>
    </source>
</evidence>
<keyword evidence="2" id="KW-1185">Reference proteome</keyword>
<dbReference type="PROSITE" id="PS00018">
    <property type="entry name" value="EF_HAND_1"/>
    <property type="match status" value="1"/>
</dbReference>
<reference evidence="1" key="1">
    <citation type="submission" date="2022-01" db="EMBL/GenBank/DDBJ databases">
        <title>Genome Sequence Resource for Two Populations of Ditylenchus destructor, the Migratory Endoparasitic Phytonematode.</title>
        <authorList>
            <person name="Zhang H."/>
            <person name="Lin R."/>
            <person name="Xie B."/>
        </authorList>
    </citation>
    <scope>NUCLEOTIDE SEQUENCE</scope>
    <source>
        <strain evidence="1">BazhouSP</strain>
    </source>
</reference>
<dbReference type="Proteomes" id="UP001201812">
    <property type="component" value="Unassembled WGS sequence"/>
</dbReference>
<evidence type="ECO:0000313" key="1">
    <source>
        <dbReference type="EMBL" id="KAI1703343.1"/>
    </source>
</evidence>
<protein>
    <recommendedName>
        <fullName evidence="3">EF-hand domain-containing protein</fullName>
    </recommendedName>
</protein>
<proteinExistence type="predicted"/>
<accession>A0AAD4MRU2</accession>